<dbReference type="InterPro" id="IPR050624">
    <property type="entry name" value="HTH-type_Tx_Regulator"/>
</dbReference>
<dbReference type="Pfam" id="PF00440">
    <property type="entry name" value="TetR_N"/>
    <property type="match status" value="1"/>
</dbReference>
<protein>
    <submittedName>
        <fullName evidence="2">TetR/AcrR family transcriptional regulator</fullName>
    </submittedName>
</protein>
<dbReference type="InterPro" id="IPR009057">
    <property type="entry name" value="Homeodomain-like_sf"/>
</dbReference>
<dbReference type="PRINTS" id="PR00455">
    <property type="entry name" value="HTHTETR"/>
</dbReference>
<dbReference type="PANTHER" id="PTHR43479">
    <property type="entry name" value="ACREF/ENVCD OPERON REPRESSOR-RELATED"/>
    <property type="match status" value="1"/>
</dbReference>
<dbReference type="InterPro" id="IPR023772">
    <property type="entry name" value="DNA-bd_HTH_TetR-type_CS"/>
</dbReference>
<accession>A0A8I1AB11</accession>
<dbReference type="SUPFAM" id="SSF48498">
    <property type="entry name" value="Tetracyclin repressor-like, C-terminal domain"/>
    <property type="match status" value="1"/>
</dbReference>
<dbReference type="AlphaFoldDB" id="A0A8I1AB11"/>
<name>A0A8I1AB11_ACIBZ</name>
<reference evidence="2" key="1">
    <citation type="submission" date="2022-02" db="EMBL/GenBank/DDBJ databases">
        <title>Characterization of Tn125 harboring carbapenem-resistant Acinetobacter bereziniae clinical isolates.</title>
        <authorList>
            <person name="Wong N.-K."/>
            <person name="Pan Q."/>
        </authorList>
    </citation>
    <scope>NUCLEOTIDE SEQUENCE</scope>
    <source>
        <strain evidence="2">GD03393</strain>
    </source>
</reference>
<dbReference type="InterPro" id="IPR041479">
    <property type="entry name" value="TetR_CgmR_C"/>
</dbReference>
<gene>
    <name evidence="2" type="ORF">I9054_009840</name>
</gene>
<organism evidence="2 3">
    <name type="scientific">Acinetobacter bereziniae</name>
    <name type="common">Acinetobacter genomosp. 10</name>
    <dbReference type="NCBI Taxonomy" id="106648"/>
    <lineage>
        <taxon>Bacteria</taxon>
        <taxon>Pseudomonadati</taxon>
        <taxon>Pseudomonadota</taxon>
        <taxon>Gammaproteobacteria</taxon>
        <taxon>Moraxellales</taxon>
        <taxon>Moraxellaceae</taxon>
        <taxon>Acinetobacter</taxon>
    </lineage>
</organism>
<evidence type="ECO:0000256" key="1">
    <source>
        <dbReference type="ARBA" id="ARBA00023125"/>
    </source>
</evidence>
<evidence type="ECO:0000313" key="2">
    <source>
        <dbReference type="EMBL" id="UUN99719.1"/>
    </source>
</evidence>
<dbReference type="Gene3D" id="1.10.357.10">
    <property type="entry name" value="Tetracycline Repressor, domain 2"/>
    <property type="match status" value="1"/>
</dbReference>
<sequence>MNIGKTTTNPYQRKKDPERVKKSIIENAMYLAAERGVNGISIQAVATQSGITKGGVFHHFANKQILIEAMLEALIQQLDERISVVMKKDAIQYGRFTRAYIDVTLSSEFGVDTLWSALSMTVMTDKSFSDKWDCWLAQRLLQHADTDHSIELKILRYAADGLWFIESLVPKKQDDYMEVKKELLARTYLEDERKVHVK</sequence>
<proteinExistence type="predicted"/>
<evidence type="ECO:0000313" key="3">
    <source>
        <dbReference type="Proteomes" id="UP000644140"/>
    </source>
</evidence>
<dbReference type="GO" id="GO:0003677">
    <property type="term" value="F:DNA binding"/>
    <property type="evidence" value="ECO:0007669"/>
    <property type="project" value="UniProtKB-UniRule"/>
</dbReference>
<dbReference type="PROSITE" id="PS50977">
    <property type="entry name" value="HTH_TETR_2"/>
    <property type="match status" value="1"/>
</dbReference>
<dbReference type="Proteomes" id="UP000644140">
    <property type="component" value="Chromosome"/>
</dbReference>
<dbReference type="Pfam" id="PF17937">
    <property type="entry name" value="TetR_C_28"/>
    <property type="match status" value="1"/>
</dbReference>
<keyword evidence="1" id="KW-0238">DNA-binding</keyword>
<dbReference type="SUPFAM" id="SSF46689">
    <property type="entry name" value="Homeodomain-like"/>
    <property type="match status" value="1"/>
</dbReference>
<dbReference type="EMBL" id="CP092085">
    <property type="protein sequence ID" value="UUN99719.1"/>
    <property type="molecule type" value="Genomic_DNA"/>
</dbReference>
<dbReference type="InterPro" id="IPR036271">
    <property type="entry name" value="Tet_transcr_reg_TetR-rel_C_sf"/>
</dbReference>
<dbReference type="RefSeq" id="WP_151779414.1">
    <property type="nucleotide sequence ID" value="NZ_BKMA01000017.1"/>
</dbReference>
<dbReference type="PROSITE" id="PS01081">
    <property type="entry name" value="HTH_TETR_1"/>
    <property type="match status" value="1"/>
</dbReference>
<dbReference type="InterPro" id="IPR001647">
    <property type="entry name" value="HTH_TetR"/>
</dbReference>
<dbReference type="PANTHER" id="PTHR43479:SF11">
    <property type="entry name" value="ACREF_ENVCD OPERON REPRESSOR-RELATED"/>
    <property type="match status" value="1"/>
</dbReference>